<name>A0ACB7TYH7_DIOAL</name>
<evidence type="ECO:0000313" key="1">
    <source>
        <dbReference type="EMBL" id="KAH7653101.1"/>
    </source>
</evidence>
<reference evidence="2" key="1">
    <citation type="journal article" date="2022" name="Nat. Commun.">
        <title>Chromosome evolution and the genetic basis of agronomically important traits in greater yam.</title>
        <authorList>
            <person name="Bredeson J.V."/>
            <person name="Lyons J.B."/>
            <person name="Oniyinde I.O."/>
            <person name="Okereke N.R."/>
            <person name="Kolade O."/>
            <person name="Nnabue I."/>
            <person name="Nwadili C.O."/>
            <person name="Hribova E."/>
            <person name="Parker M."/>
            <person name="Nwogha J."/>
            <person name="Shu S."/>
            <person name="Carlson J."/>
            <person name="Kariba R."/>
            <person name="Muthemba S."/>
            <person name="Knop K."/>
            <person name="Barton G.J."/>
            <person name="Sherwood A.V."/>
            <person name="Lopez-Montes A."/>
            <person name="Asiedu R."/>
            <person name="Jamnadass R."/>
            <person name="Muchugi A."/>
            <person name="Goodstein D."/>
            <person name="Egesi C.N."/>
            <person name="Featherston J."/>
            <person name="Asfaw A."/>
            <person name="Simpson G.G."/>
            <person name="Dolezel J."/>
            <person name="Hendre P.S."/>
            <person name="Van Deynze A."/>
            <person name="Kumar P.L."/>
            <person name="Obidiegwu J.E."/>
            <person name="Bhattacharjee R."/>
            <person name="Rokhsar D.S."/>
        </authorList>
    </citation>
    <scope>NUCLEOTIDE SEQUENCE [LARGE SCALE GENOMIC DNA]</scope>
    <source>
        <strain evidence="2">cv. TDa95/00328</strain>
    </source>
</reference>
<dbReference type="EMBL" id="CM037029">
    <property type="protein sequence ID" value="KAH7653101.1"/>
    <property type="molecule type" value="Genomic_DNA"/>
</dbReference>
<dbReference type="Proteomes" id="UP000827976">
    <property type="component" value="Chromosome 19"/>
</dbReference>
<accession>A0ACB7TYH7</accession>
<comment type="caution">
    <text evidence="1">The sequence shown here is derived from an EMBL/GenBank/DDBJ whole genome shotgun (WGS) entry which is preliminary data.</text>
</comment>
<evidence type="ECO:0000313" key="2">
    <source>
        <dbReference type="Proteomes" id="UP000827976"/>
    </source>
</evidence>
<protein>
    <submittedName>
        <fullName evidence="1">Retrotransposon gag domain-containing protein</fullName>
    </submittedName>
</protein>
<gene>
    <name evidence="1" type="ORF">IHE45_19G061000</name>
</gene>
<proteinExistence type="predicted"/>
<keyword evidence="2" id="KW-1185">Reference proteome</keyword>
<organism evidence="1 2">
    <name type="scientific">Dioscorea alata</name>
    <name type="common">Purple yam</name>
    <dbReference type="NCBI Taxonomy" id="55571"/>
    <lineage>
        <taxon>Eukaryota</taxon>
        <taxon>Viridiplantae</taxon>
        <taxon>Streptophyta</taxon>
        <taxon>Embryophyta</taxon>
        <taxon>Tracheophyta</taxon>
        <taxon>Spermatophyta</taxon>
        <taxon>Magnoliopsida</taxon>
        <taxon>Liliopsida</taxon>
        <taxon>Dioscoreales</taxon>
        <taxon>Dioscoreaceae</taxon>
        <taxon>Dioscorea</taxon>
    </lineage>
</organism>
<sequence length="1597" mass="183418">MGNRMGSFKNSFGPLNMVKKNATTAELRYQPYEKKGGRPPKSHKNFFGKNIYKMYAESKKLQSTQMKPREFYQKKRQLVLSARKTVFDRITLPDDQVSQQQTPQSQASVSYSKFDRKKESEDEDMSDGDVEVHTVRMITEARGDPTAEQEQQGPVTRSRRQAPDSQNMVREEGSSHVPHDAPKDYKGADPPNEDDEDEPAFGMNQDNILENREAEYKKMNENMMMLMNTVFQMQKQMAALMANHPEQVQKSNNPIPQPKETVQAVGPGETTSIPIQEHSVVMTREEIQQMVANELKNVKNSEIRVDSDKPYPGYHDLVPYPKGYNVPKFKQFNGIGNPDQHLAHFVTACGDTSAKPSLLLRQFSASLTGVAFEWYASLQPESIQNWQQMKDAFRVRFGGVSDKITIADLAATRQNKDEKVVDYIMRWRNLSIKCEQPLDQPQAVGLLLGNIDSWMAPFLSTSGITTFQELISQAKKLERTSPRVLSNFQTSKFDKPKKSEGVKYIATTFNVDKGKGTIEPHKPEQAMPPILGVPGNESRSIPSLKERMNKKYSFRRDKVLKIFKDAVNGGLQLPECKRPEEQSKKDHPNYCPYHRVLGHAIEDCYVFKDWLERQYQEGKITLSKSVLLEQPAEHIRYVTTPDYEELCQGEVTVVGNKIMLPSIFDGKPPSIPEELWEVFISKKSKKMLKRLAELPGIKWRNVEKPPKGLPIKQTKKKNKKKKQKRENSNHKKSIIEEYIDSLEEYEQKERVLIILKDYFPQEVEELLEELVEENDEIVQMETCRAISGVEYPAYDQDDDEDSFSESEELYDRHGRPYISKKQQKKTAFRERVKKANAKLLEPQYSEKPKKPYYTPKTPKYKVLRKVMPAKEIPSFIQKVTEESANRLMQLHITDNRWDESGRYPPESTDDNFDPEIMKPASSVINVKDKSIPSDIEIRKDKRRELFNRAMEKGLDLPKPKRPCSMHLDSHPNYCPYHRLMRHTIEDCRNFQKWLQKQVSIGNLELNDDDFEARGFCYTIACQESSDDELNFPDEENEVSCHVHQMQLRTGKLLQSRQASSSNDKNKGKVIEEENVSPKKPLKKPDYNILAHLKKVPALLSMYDALMMSAEVRESLIHALQNPDEYQAYFAEINMTEALYATHTFSVSFTDEDLLLGTAEHNRPLYVTRSCDGIKINRILVDPGSSLNLMTLNTLRALALEICHLSPERIIIQGFNQHSQKALGSITLPIKFGKIMSDVKFHVIDADASYKALLGRPWIHENRMVPSTLHQCMKYMVDGEECRIDGEIQPFGVHEIHYEDAKYYLGVSKGGKTLNLKEKSLVKPSKAMPIPEKKESALPHYGSDTESSEDENDTSQTKGSAQESTLHITRVPDGLCKSLDDLKVDTVEQLKTFYVPARNENEKGILFYKVKNNKISSDDVIHIEQEEDSEVQPINFPSQYPNKLRRIVEEFGGKINWSKKSYQNFHQLWNHSHPDKRGIGYFESSRHSCYMMESKEEEDGKMKSAPPELEDGGQATIDELIEINLGSDEDPRPTFLSAQLTEEQKESFKALLKEYIDCFAWSYNEMPGLENEVAVHRLAIDPSVTPIKQAPRKMKFDL</sequence>